<keyword evidence="5" id="KW-0597">Phosphoprotein</keyword>
<feature type="compositionally biased region" description="Basic residues" evidence="19">
    <location>
        <begin position="1008"/>
        <end position="1018"/>
    </location>
</feature>
<keyword evidence="16" id="KW-0511">Multifunctional enzyme</keyword>
<dbReference type="GO" id="GO:0006397">
    <property type="term" value="P:mRNA processing"/>
    <property type="evidence" value="ECO:0007669"/>
    <property type="project" value="InterPro"/>
</dbReference>
<dbReference type="PROSITE" id="PS51392">
    <property type="entry name" value="KEN"/>
    <property type="match status" value="1"/>
</dbReference>
<dbReference type="SMART" id="SM00564">
    <property type="entry name" value="PQQ"/>
    <property type="match status" value="4"/>
</dbReference>
<dbReference type="GO" id="GO:0070059">
    <property type="term" value="P:intrinsic apoptotic signaling pathway in response to endoplasmic reticulum stress"/>
    <property type="evidence" value="ECO:0007669"/>
    <property type="project" value="TreeGrafter"/>
</dbReference>
<evidence type="ECO:0000259" key="22">
    <source>
        <dbReference type="PROSITE" id="PS51392"/>
    </source>
</evidence>
<evidence type="ECO:0000256" key="8">
    <source>
        <dbReference type="ARBA" id="ARBA00022729"/>
    </source>
</evidence>
<keyword evidence="11" id="KW-0378">Hydrolase</keyword>
<dbReference type="SMART" id="SM00580">
    <property type="entry name" value="PUG"/>
    <property type="match status" value="1"/>
</dbReference>
<evidence type="ECO:0000256" key="4">
    <source>
        <dbReference type="ARBA" id="ARBA00022527"/>
    </source>
</evidence>
<evidence type="ECO:0000256" key="16">
    <source>
        <dbReference type="ARBA" id="ARBA00023268"/>
    </source>
</evidence>
<evidence type="ECO:0000256" key="18">
    <source>
        <dbReference type="ARBA" id="ARBA00048679"/>
    </source>
</evidence>
<evidence type="ECO:0000256" key="20">
    <source>
        <dbReference type="SAM" id="Phobius"/>
    </source>
</evidence>
<dbReference type="GO" id="GO:0005524">
    <property type="term" value="F:ATP binding"/>
    <property type="evidence" value="ECO:0007669"/>
    <property type="project" value="UniProtKB-KW"/>
</dbReference>
<protein>
    <recommendedName>
        <fullName evidence="3">non-specific serine/threonine protein kinase</fullName>
        <ecNumber evidence="3">2.7.11.1</ecNumber>
    </recommendedName>
</protein>
<dbReference type="EMBL" id="CAXIEN010000255">
    <property type="protein sequence ID" value="CAL1289780.1"/>
    <property type="molecule type" value="Genomic_DNA"/>
</dbReference>
<dbReference type="PANTHER" id="PTHR13954:SF6">
    <property type="entry name" value="NON-SPECIFIC SERINE_THREONINE PROTEIN KINASE"/>
    <property type="match status" value="1"/>
</dbReference>
<evidence type="ECO:0000256" key="17">
    <source>
        <dbReference type="ARBA" id="ARBA00047899"/>
    </source>
</evidence>
<dbReference type="PANTHER" id="PTHR13954">
    <property type="entry name" value="IRE1-RELATED"/>
    <property type="match status" value="1"/>
</dbReference>
<evidence type="ECO:0000256" key="11">
    <source>
        <dbReference type="ARBA" id="ARBA00022801"/>
    </source>
</evidence>
<dbReference type="FunFam" id="3.30.200.20:FF:000077">
    <property type="entry name" value="Putative Serine/threonine-protein kinase/endoribonuclease IRE1"/>
    <property type="match status" value="1"/>
</dbReference>
<keyword evidence="9" id="KW-0547">Nucleotide-binding</keyword>
<evidence type="ECO:0000256" key="13">
    <source>
        <dbReference type="ARBA" id="ARBA00022840"/>
    </source>
</evidence>
<evidence type="ECO:0000313" key="24">
    <source>
        <dbReference type="Proteomes" id="UP001497382"/>
    </source>
</evidence>
<dbReference type="GO" id="GO:0051082">
    <property type="term" value="F:unfolded protein binding"/>
    <property type="evidence" value="ECO:0007669"/>
    <property type="project" value="TreeGrafter"/>
</dbReference>
<dbReference type="InterPro" id="IPR011009">
    <property type="entry name" value="Kinase-like_dom_sf"/>
</dbReference>
<dbReference type="InterPro" id="IPR008271">
    <property type="entry name" value="Ser/Thr_kinase_AS"/>
</dbReference>
<comment type="caution">
    <text evidence="23">The sequence shown here is derived from an EMBL/GenBank/DDBJ whole genome shotgun (WGS) entry which is preliminary data.</text>
</comment>
<evidence type="ECO:0000259" key="21">
    <source>
        <dbReference type="PROSITE" id="PS50011"/>
    </source>
</evidence>
<keyword evidence="12" id="KW-0256">Endoplasmic reticulum</keyword>
<dbReference type="CDD" id="cd10422">
    <property type="entry name" value="RNase_Ire1"/>
    <property type="match status" value="1"/>
</dbReference>
<comment type="cofactor">
    <cofactor evidence="1">
        <name>Mg(2+)</name>
        <dbReference type="ChEBI" id="CHEBI:18420"/>
    </cofactor>
</comment>
<keyword evidence="10" id="KW-0418">Kinase</keyword>
<evidence type="ECO:0000256" key="5">
    <source>
        <dbReference type="ARBA" id="ARBA00022553"/>
    </source>
</evidence>
<accession>A0AAV2B0K2</accession>
<dbReference type="CDD" id="cd13982">
    <property type="entry name" value="STKc_IRE1"/>
    <property type="match status" value="1"/>
</dbReference>
<dbReference type="GO" id="GO:0080090">
    <property type="term" value="P:regulation of primary metabolic process"/>
    <property type="evidence" value="ECO:0007669"/>
    <property type="project" value="UniProtKB-ARBA"/>
</dbReference>
<feature type="transmembrane region" description="Helical" evidence="20">
    <location>
        <begin position="6"/>
        <end position="24"/>
    </location>
</feature>
<comment type="catalytic activity">
    <reaction evidence="18">
        <text>L-seryl-[protein] + ATP = O-phospho-L-seryl-[protein] + ADP + H(+)</text>
        <dbReference type="Rhea" id="RHEA:17989"/>
        <dbReference type="Rhea" id="RHEA-COMP:9863"/>
        <dbReference type="Rhea" id="RHEA-COMP:11604"/>
        <dbReference type="ChEBI" id="CHEBI:15378"/>
        <dbReference type="ChEBI" id="CHEBI:29999"/>
        <dbReference type="ChEBI" id="CHEBI:30616"/>
        <dbReference type="ChEBI" id="CHEBI:83421"/>
        <dbReference type="ChEBI" id="CHEBI:456216"/>
        <dbReference type="EC" id="2.7.11.1"/>
    </reaction>
</comment>
<dbReference type="SMART" id="SM00220">
    <property type="entry name" value="S_TKc"/>
    <property type="match status" value="1"/>
</dbReference>
<dbReference type="InterPro" id="IPR045133">
    <property type="entry name" value="IRE1/2-like"/>
</dbReference>
<dbReference type="InterPro" id="IPR018391">
    <property type="entry name" value="PQQ_b-propeller_rpt"/>
</dbReference>
<evidence type="ECO:0000256" key="19">
    <source>
        <dbReference type="SAM" id="MobiDB-lite"/>
    </source>
</evidence>
<name>A0AAV2B0K2_9ARAC</name>
<dbReference type="GO" id="GO:0016787">
    <property type="term" value="F:hydrolase activity"/>
    <property type="evidence" value="ECO:0007669"/>
    <property type="project" value="UniProtKB-KW"/>
</dbReference>
<sequence length="1025" mass="116270">MFNLRILKIFIYLIGLGILYVYGVNANESSSIIALQDPTLLVSTLNGTLFAVSLKTGAVKWTLQEEPILKLNLGGSQKKIFPDPRDGSLYMYMSSHATNDFKKLRYTISELIYHAPLRSDDGILYTGKKMASWFAIDPISGEKLDTVTSGGSDKICPAVNKNAVFIGRTDFELSMYDLNYGVQSWNVTYSDYAASSSPKFNSEYGVAHFTSCSSGRILSVEKRNGNILWYGDYGSPVVGLYLLERNGLQNVPFHILSTETLEHISQAQASTQWEHLFSNYKKGSLLPTVYVGHTLHGFYAITSLVDDKQLIIPMHMRKPLLLEGPNSTVTIPDDSSSEPIEEFVRYNHNHSNMNGRVDDFLIGHYEIPDYATPAFSLLLQIAAVPDLPFAPSKPTYNPKIITEKENDSIISYCLMEGLMPFLEKSDYGKSKKALLSVDAETSTDDLYRRSIFSSWPFILLYFLLLGTVLSIVVYFYIQAKKTSSSSGYGLGSDDELIRVGKIAFDPVNVLGHGCYGTFVYKGTFENRSVAVKRILPECFSVANREVDMLQESDEHPNVIRYFCMEQDKQFRYIALELCAATVCDYVEDQKFDRLNLDPISLLRQAASGLAHLHSLDIVHRDIKPQNVLISMPNAIGEVKALISDFGMCKKLADGRISFSTRSGAAGTEGWIAPEMLLGEKRTTCSVDTFSLGLVFYYVLSGGKHPFGDPVRRQGNILNGEYALNDLDEKKYPEAFYLIEHMIKSNAAERPSLASILKHPFFWNNEKILSFFQDTSDRIEKEPTDSEIVKSLERFNHYIVNQDWREHITVELQTDLRKFRSYKGYSVRDLLRAMRNKKHHYRELPSELQKSLGEIPDQFVSYFTSRFPKLLIHTYLSMQQLKNENIFSKYYDPNVDLPNLDQYSKNIPLPLWRIKKLQKAAENSSQSEQTVQSSEKHLEDDVLAETNEIDSTYYTKLQCSSEKDTDSSSVLTPPDFVSGNEETNTSADRSQFFCLLNDNNFKRSPRNDTKRKKLKKKQKQSAVPEN</sequence>
<feature type="region of interest" description="Disordered" evidence="19">
    <location>
        <begin position="997"/>
        <end position="1025"/>
    </location>
</feature>
<dbReference type="Pfam" id="PF00069">
    <property type="entry name" value="Pkinase"/>
    <property type="match status" value="1"/>
</dbReference>
<dbReference type="InterPro" id="IPR010513">
    <property type="entry name" value="KEN_dom"/>
</dbReference>
<evidence type="ECO:0000256" key="14">
    <source>
        <dbReference type="ARBA" id="ARBA00022989"/>
    </source>
</evidence>
<dbReference type="InterPro" id="IPR000719">
    <property type="entry name" value="Prot_kinase_dom"/>
</dbReference>
<keyword evidence="7 20" id="KW-0812">Transmembrane</keyword>
<keyword evidence="6" id="KW-0808">Transferase</keyword>
<evidence type="ECO:0000313" key="23">
    <source>
        <dbReference type="EMBL" id="CAL1289780.1"/>
    </source>
</evidence>
<feature type="transmembrane region" description="Helical" evidence="20">
    <location>
        <begin position="457"/>
        <end position="477"/>
    </location>
</feature>
<keyword evidence="14 20" id="KW-1133">Transmembrane helix</keyword>
<evidence type="ECO:0000256" key="2">
    <source>
        <dbReference type="ARBA" id="ARBA00004115"/>
    </source>
</evidence>
<keyword evidence="13" id="KW-0067">ATP-binding</keyword>
<evidence type="ECO:0000256" key="3">
    <source>
        <dbReference type="ARBA" id="ARBA00012513"/>
    </source>
</evidence>
<evidence type="ECO:0000256" key="12">
    <source>
        <dbReference type="ARBA" id="ARBA00022824"/>
    </source>
</evidence>
<dbReference type="GO" id="GO:0004674">
    <property type="term" value="F:protein serine/threonine kinase activity"/>
    <property type="evidence" value="ECO:0007669"/>
    <property type="project" value="UniProtKB-KW"/>
</dbReference>
<feature type="region of interest" description="Disordered" evidence="19">
    <location>
        <begin position="962"/>
        <end position="984"/>
    </location>
</feature>
<dbReference type="AlphaFoldDB" id="A0AAV2B0K2"/>
<dbReference type="InterPro" id="IPR038357">
    <property type="entry name" value="KEN_sf"/>
</dbReference>
<dbReference type="PROSITE" id="PS50011">
    <property type="entry name" value="PROTEIN_KINASE_DOM"/>
    <property type="match status" value="1"/>
</dbReference>
<keyword evidence="15 20" id="KW-0472">Membrane</keyword>
<evidence type="ECO:0000256" key="9">
    <source>
        <dbReference type="ARBA" id="ARBA00022741"/>
    </source>
</evidence>
<dbReference type="FunFam" id="1.20.1440.180:FF:000001">
    <property type="entry name" value="Serine/threonine-protein kinase/endoribonuclease IRE1"/>
    <property type="match status" value="1"/>
</dbReference>
<evidence type="ECO:0000256" key="10">
    <source>
        <dbReference type="ARBA" id="ARBA00022777"/>
    </source>
</evidence>
<dbReference type="GO" id="GO:1990604">
    <property type="term" value="C:IRE1-TRAF2-ASK1 complex"/>
    <property type="evidence" value="ECO:0007669"/>
    <property type="project" value="TreeGrafter"/>
</dbReference>
<evidence type="ECO:0000256" key="6">
    <source>
        <dbReference type="ARBA" id="ARBA00022679"/>
    </source>
</evidence>
<dbReference type="Gene3D" id="1.10.510.10">
    <property type="entry name" value="Transferase(Phosphotransferase) domain 1"/>
    <property type="match status" value="1"/>
</dbReference>
<gene>
    <name evidence="23" type="ORF">LARSCL_LOCUS16135</name>
</gene>
<dbReference type="SUPFAM" id="SSF50998">
    <property type="entry name" value="Quinoprotein alcohol dehydrogenase-like"/>
    <property type="match status" value="1"/>
</dbReference>
<dbReference type="Gene3D" id="1.20.1440.180">
    <property type="entry name" value="KEN domain"/>
    <property type="match status" value="1"/>
</dbReference>
<feature type="domain" description="KEN" evidence="22">
    <location>
        <begin position="764"/>
        <end position="892"/>
    </location>
</feature>
<dbReference type="GO" id="GO:0004521">
    <property type="term" value="F:RNA endonuclease activity"/>
    <property type="evidence" value="ECO:0007669"/>
    <property type="project" value="InterPro"/>
</dbReference>
<proteinExistence type="predicted"/>
<dbReference type="GO" id="GO:0010468">
    <property type="term" value="P:regulation of gene expression"/>
    <property type="evidence" value="ECO:0007669"/>
    <property type="project" value="UniProtKB-ARBA"/>
</dbReference>
<feature type="domain" description="Protein kinase" evidence="21">
    <location>
        <begin position="504"/>
        <end position="761"/>
    </location>
</feature>
<dbReference type="SUPFAM" id="SSF56112">
    <property type="entry name" value="Protein kinase-like (PK-like)"/>
    <property type="match status" value="1"/>
</dbReference>
<evidence type="ECO:0000256" key="1">
    <source>
        <dbReference type="ARBA" id="ARBA00001946"/>
    </source>
</evidence>
<reference evidence="23 24" key="1">
    <citation type="submission" date="2024-04" db="EMBL/GenBank/DDBJ databases">
        <authorList>
            <person name="Rising A."/>
            <person name="Reimegard J."/>
            <person name="Sonavane S."/>
            <person name="Akerstrom W."/>
            <person name="Nylinder S."/>
            <person name="Hedman E."/>
            <person name="Kallberg Y."/>
        </authorList>
    </citation>
    <scope>NUCLEOTIDE SEQUENCE [LARGE SCALE GENOMIC DNA]</scope>
</reference>
<dbReference type="EC" id="2.7.11.1" evidence="3"/>
<dbReference type="Proteomes" id="UP001497382">
    <property type="component" value="Unassembled WGS sequence"/>
</dbReference>
<evidence type="ECO:0000256" key="7">
    <source>
        <dbReference type="ARBA" id="ARBA00022692"/>
    </source>
</evidence>
<organism evidence="23 24">
    <name type="scientific">Larinioides sclopetarius</name>
    <dbReference type="NCBI Taxonomy" id="280406"/>
    <lineage>
        <taxon>Eukaryota</taxon>
        <taxon>Metazoa</taxon>
        <taxon>Ecdysozoa</taxon>
        <taxon>Arthropoda</taxon>
        <taxon>Chelicerata</taxon>
        <taxon>Arachnida</taxon>
        <taxon>Araneae</taxon>
        <taxon>Araneomorphae</taxon>
        <taxon>Entelegynae</taxon>
        <taxon>Araneoidea</taxon>
        <taxon>Araneidae</taxon>
        <taxon>Larinioides</taxon>
    </lineage>
</organism>
<evidence type="ECO:0000256" key="15">
    <source>
        <dbReference type="ARBA" id="ARBA00023136"/>
    </source>
</evidence>
<dbReference type="InterPro" id="IPR011047">
    <property type="entry name" value="Quinoprotein_ADH-like_sf"/>
</dbReference>
<keyword evidence="4" id="KW-0723">Serine/threonine-protein kinase</keyword>
<dbReference type="PROSITE" id="PS00108">
    <property type="entry name" value="PROTEIN_KINASE_ST"/>
    <property type="match status" value="1"/>
</dbReference>
<dbReference type="Pfam" id="PF06479">
    <property type="entry name" value="Ribonuc_2-5A"/>
    <property type="match status" value="1"/>
</dbReference>
<comment type="catalytic activity">
    <reaction evidence="17">
        <text>L-threonyl-[protein] + ATP = O-phospho-L-threonyl-[protein] + ADP + H(+)</text>
        <dbReference type="Rhea" id="RHEA:46608"/>
        <dbReference type="Rhea" id="RHEA-COMP:11060"/>
        <dbReference type="Rhea" id="RHEA-COMP:11605"/>
        <dbReference type="ChEBI" id="CHEBI:15378"/>
        <dbReference type="ChEBI" id="CHEBI:30013"/>
        <dbReference type="ChEBI" id="CHEBI:30616"/>
        <dbReference type="ChEBI" id="CHEBI:61977"/>
        <dbReference type="ChEBI" id="CHEBI:456216"/>
        <dbReference type="EC" id="2.7.11.1"/>
    </reaction>
</comment>
<dbReference type="InterPro" id="IPR015943">
    <property type="entry name" value="WD40/YVTN_repeat-like_dom_sf"/>
</dbReference>
<keyword evidence="24" id="KW-1185">Reference proteome</keyword>
<dbReference type="Gene3D" id="2.130.10.10">
    <property type="entry name" value="YVTN repeat-like/Quinoprotein amine dehydrogenase"/>
    <property type="match status" value="1"/>
</dbReference>
<keyword evidence="8" id="KW-0732">Signal</keyword>
<dbReference type="Gene3D" id="3.30.200.20">
    <property type="entry name" value="Phosphorylase Kinase, domain 1"/>
    <property type="match status" value="1"/>
</dbReference>
<comment type="subcellular location">
    <subcellularLocation>
        <location evidence="2">Endoplasmic reticulum membrane</location>
        <topology evidence="2">Single-pass type I membrane protein</topology>
    </subcellularLocation>
</comment>
<dbReference type="GO" id="GO:0036498">
    <property type="term" value="P:IRE1-mediated unfolded protein response"/>
    <property type="evidence" value="ECO:0007669"/>
    <property type="project" value="TreeGrafter"/>
</dbReference>